<dbReference type="InterPro" id="IPR011712">
    <property type="entry name" value="Sig_transdc_His_kin_sub3_dim/P"/>
</dbReference>
<keyword evidence="4" id="KW-0808">Transferase</keyword>
<accession>A0ABT0K0N6</accession>
<dbReference type="Pfam" id="PF07730">
    <property type="entry name" value="HisKA_3"/>
    <property type="match status" value="1"/>
</dbReference>
<keyword evidence="7" id="KW-0067">ATP-binding</keyword>
<organism evidence="12 13">
    <name type="scientific">Frankia umida</name>
    <dbReference type="NCBI Taxonomy" id="573489"/>
    <lineage>
        <taxon>Bacteria</taxon>
        <taxon>Bacillati</taxon>
        <taxon>Actinomycetota</taxon>
        <taxon>Actinomycetes</taxon>
        <taxon>Frankiales</taxon>
        <taxon>Frankiaceae</taxon>
        <taxon>Frankia</taxon>
    </lineage>
</organism>
<feature type="region of interest" description="Disordered" evidence="9">
    <location>
        <begin position="26"/>
        <end position="46"/>
    </location>
</feature>
<feature type="transmembrane region" description="Helical" evidence="10">
    <location>
        <begin position="167"/>
        <end position="185"/>
    </location>
</feature>
<evidence type="ECO:0000313" key="12">
    <source>
        <dbReference type="EMBL" id="MCK9877296.1"/>
    </source>
</evidence>
<keyword evidence="10" id="KW-0472">Membrane</keyword>
<feature type="transmembrane region" description="Helical" evidence="10">
    <location>
        <begin position="81"/>
        <end position="102"/>
    </location>
</feature>
<keyword evidence="10" id="KW-0812">Transmembrane</keyword>
<evidence type="ECO:0000256" key="1">
    <source>
        <dbReference type="ARBA" id="ARBA00000085"/>
    </source>
</evidence>
<feature type="compositionally biased region" description="Polar residues" evidence="9">
    <location>
        <begin position="29"/>
        <end position="44"/>
    </location>
</feature>
<keyword evidence="3" id="KW-0597">Phosphoprotein</keyword>
<evidence type="ECO:0000256" key="7">
    <source>
        <dbReference type="ARBA" id="ARBA00022840"/>
    </source>
</evidence>
<evidence type="ECO:0000256" key="4">
    <source>
        <dbReference type="ARBA" id="ARBA00022679"/>
    </source>
</evidence>
<evidence type="ECO:0000256" key="5">
    <source>
        <dbReference type="ARBA" id="ARBA00022741"/>
    </source>
</evidence>
<feature type="domain" description="Signal transduction histidine kinase subgroup 3 dimerisation and phosphoacceptor" evidence="11">
    <location>
        <begin position="220"/>
        <end position="286"/>
    </location>
</feature>
<dbReference type="PANTHER" id="PTHR24421">
    <property type="entry name" value="NITRATE/NITRITE SENSOR PROTEIN NARX-RELATED"/>
    <property type="match status" value="1"/>
</dbReference>
<feature type="compositionally biased region" description="Pro residues" evidence="9">
    <location>
        <begin position="415"/>
        <end position="427"/>
    </location>
</feature>
<evidence type="ECO:0000256" key="6">
    <source>
        <dbReference type="ARBA" id="ARBA00022777"/>
    </source>
</evidence>
<dbReference type="InterPro" id="IPR036890">
    <property type="entry name" value="HATPase_C_sf"/>
</dbReference>
<evidence type="ECO:0000256" key="8">
    <source>
        <dbReference type="ARBA" id="ARBA00023012"/>
    </source>
</evidence>
<dbReference type="EMBL" id="JALKFT010000016">
    <property type="protein sequence ID" value="MCK9877296.1"/>
    <property type="molecule type" value="Genomic_DNA"/>
</dbReference>
<feature type="region of interest" description="Disordered" evidence="9">
    <location>
        <begin position="413"/>
        <end position="446"/>
    </location>
</feature>
<dbReference type="Gene3D" id="1.20.5.1930">
    <property type="match status" value="1"/>
</dbReference>
<name>A0ABT0K0N6_9ACTN</name>
<keyword evidence="5" id="KW-0547">Nucleotide-binding</keyword>
<evidence type="ECO:0000256" key="9">
    <source>
        <dbReference type="SAM" id="MobiDB-lite"/>
    </source>
</evidence>
<dbReference type="InterPro" id="IPR050482">
    <property type="entry name" value="Sensor_HK_TwoCompSys"/>
</dbReference>
<evidence type="ECO:0000256" key="2">
    <source>
        <dbReference type="ARBA" id="ARBA00012438"/>
    </source>
</evidence>
<feature type="compositionally biased region" description="Low complexity" evidence="9">
    <location>
        <begin position="428"/>
        <end position="445"/>
    </location>
</feature>
<feature type="transmembrane region" description="Helical" evidence="10">
    <location>
        <begin position="109"/>
        <end position="135"/>
    </location>
</feature>
<feature type="transmembrane region" description="Helical" evidence="10">
    <location>
        <begin position="55"/>
        <end position="75"/>
    </location>
</feature>
<reference evidence="12 13" key="1">
    <citation type="submission" date="2022-04" db="EMBL/GenBank/DDBJ databases">
        <title>Genome diversity in the genus Frankia.</title>
        <authorList>
            <person name="Carlos-Shanley C."/>
            <person name="Hahn D."/>
        </authorList>
    </citation>
    <scope>NUCLEOTIDE SEQUENCE [LARGE SCALE GENOMIC DNA]</scope>
    <source>
        <strain evidence="12 13">Ag45/Mut15</strain>
    </source>
</reference>
<comment type="caution">
    <text evidence="12">The sequence shown here is derived from an EMBL/GenBank/DDBJ whole genome shotgun (WGS) entry which is preliminary data.</text>
</comment>
<dbReference type="PANTHER" id="PTHR24421:SF10">
    <property type="entry name" value="NITRATE_NITRITE SENSOR PROTEIN NARQ"/>
    <property type="match status" value="1"/>
</dbReference>
<keyword evidence="6 12" id="KW-0418">Kinase</keyword>
<dbReference type="Gene3D" id="3.30.565.10">
    <property type="entry name" value="Histidine kinase-like ATPase, C-terminal domain"/>
    <property type="match status" value="1"/>
</dbReference>
<dbReference type="CDD" id="cd16917">
    <property type="entry name" value="HATPase_UhpB-NarQ-NarX-like"/>
    <property type="match status" value="1"/>
</dbReference>
<evidence type="ECO:0000259" key="11">
    <source>
        <dbReference type="Pfam" id="PF07730"/>
    </source>
</evidence>
<evidence type="ECO:0000256" key="10">
    <source>
        <dbReference type="SAM" id="Phobius"/>
    </source>
</evidence>
<evidence type="ECO:0000313" key="13">
    <source>
        <dbReference type="Proteomes" id="UP001201873"/>
    </source>
</evidence>
<dbReference type="Proteomes" id="UP001201873">
    <property type="component" value="Unassembled WGS sequence"/>
</dbReference>
<feature type="compositionally biased region" description="Basic and acidic residues" evidence="9">
    <location>
        <begin position="345"/>
        <end position="357"/>
    </location>
</feature>
<gene>
    <name evidence="12" type="ORF">MXD59_16190</name>
</gene>
<comment type="catalytic activity">
    <reaction evidence="1">
        <text>ATP + protein L-histidine = ADP + protein N-phospho-L-histidine.</text>
        <dbReference type="EC" id="2.7.13.3"/>
    </reaction>
</comment>
<dbReference type="RefSeq" id="WP_248825559.1">
    <property type="nucleotide sequence ID" value="NZ_JALKFT010000016.1"/>
</dbReference>
<evidence type="ECO:0000256" key="3">
    <source>
        <dbReference type="ARBA" id="ARBA00022553"/>
    </source>
</evidence>
<keyword evidence="8" id="KW-0902">Two-component regulatory system</keyword>
<protein>
    <recommendedName>
        <fullName evidence="2">histidine kinase</fullName>
        <ecNumber evidence="2">2.7.13.3</ecNumber>
    </recommendedName>
</protein>
<sequence>MHPAQRLRPVGLAVVAGGLSGLSRLDLRTPSTADGRSDSQTSQDRQARCQARTTATVITLVVCAAPVGLTVWAQIADHPHSGWAAADIAAGLVGWALLAALIRAPVPTALLLAALAAFSSTATVPATLAVLHVAARRRLPVALAVATAGIGAHVTRGVLRPPEGLPLGWLLALVVVAHAGLLGWGRLARARAALLASLEERARRAEADGARRVAAARAGERTRLAREMHDVLAHRLSLLATYAGALQYRPDAPPQALAQAAGVIREQVAGALDELRDVIAVLRDDDEHTAGPPPTLTDLPQLLARVRAAGTPIRHTCDLPAPPAACPAACEQDDRGAQTEPVADPDGRRADDRDRATGRLPEIDTLAPAVGRAAYRVVQEALTNAHRHAPGQPVHLTVRGGPGRGLTLDLVNPLPATPDAPPTPTAPVAPASTTTPPQTASPVSAGSGMGLVGLTERVRLAGGQLDHQHVDGTFHLHAQLPWPR</sequence>
<proteinExistence type="predicted"/>
<keyword evidence="10" id="KW-1133">Transmembrane helix</keyword>
<dbReference type="SUPFAM" id="SSF55874">
    <property type="entry name" value="ATPase domain of HSP90 chaperone/DNA topoisomerase II/histidine kinase"/>
    <property type="match status" value="1"/>
</dbReference>
<dbReference type="GO" id="GO:0016301">
    <property type="term" value="F:kinase activity"/>
    <property type="evidence" value="ECO:0007669"/>
    <property type="project" value="UniProtKB-KW"/>
</dbReference>
<dbReference type="EC" id="2.7.13.3" evidence="2"/>
<keyword evidence="13" id="KW-1185">Reference proteome</keyword>
<feature type="region of interest" description="Disordered" evidence="9">
    <location>
        <begin position="327"/>
        <end position="357"/>
    </location>
</feature>